<sequence length="138" mass="13924">MTDDARTDAGGADAPAPAPYDHVRGDGDALAEGTYRVVGVGPEAVTLLRVADPAGRRVNAGELAVVSRPAYASLEPAGNPDEAGLLTTWGLVAFGVVLFAAATFEPLTAATGLSETALSAAGVAVVVVGLVRVLRTRR</sequence>
<protein>
    <submittedName>
        <fullName evidence="3">Uncharacterized protein</fullName>
    </submittedName>
</protein>
<proteinExistence type="predicted"/>
<keyword evidence="2" id="KW-1133">Transmembrane helix</keyword>
<keyword evidence="4" id="KW-1185">Reference proteome</keyword>
<evidence type="ECO:0000256" key="1">
    <source>
        <dbReference type="SAM" id="MobiDB-lite"/>
    </source>
</evidence>
<evidence type="ECO:0000256" key="2">
    <source>
        <dbReference type="SAM" id="Phobius"/>
    </source>
</evidence>
<organism evidence="3 4">
    <name type="scientific">Halogeometricum rufum</name>
    <dbReference type="NCBI Taxonomy" id="553469"/>
    <lineage>
        <taxon>Archaea</taxon>
        <taxon>Methanobacteriati</taxon>
        <taxon>Methanobacteriota</taxon>
        <taxon>Stenosarchaea group</taxon>
        <taxon>Halobacteria</taxon>
        <taxon>Halobacteriales</taxon>
        <taxon>Haloferacaceae</taxon>
        <taxon>Halogeometricum</taxon>
    </lineage>
</organism>
<dbReference type="OrthoDB" id="307739at2157"/>
<name>A0A1I6HPE5_9EURY</name>
<reference evidence="4" key="1">
    <citation type="submission" date="2016-10" db="EMBL/GenBank/DDBJ databases">
        <authorList>
            <person name="Varghese N."/>
            <person name="Submissions S."/>
        </authorList>
    </citation>
    <scope>NUCLEOTIDE SEQUENCE [LARGE SCALE GENOMIC DNA]</scope>
    <source>
        <strain evidence="4">CGMCC 1.7736</strain>
    </source>
</reference>
<feature type="transmembrane region" description="Helical" evidence="2">
    <location>
        <begin position="116"/>
        <end position="134"/>
    </location>
</feature>
<evidence type="ECO:0000313" key="4">
    <source>
        <dbReference type="Proteomes" id="UP000198531"/>
    </source>
</evidence>
<feature type="region of interest" description="Disordered" evidence="1">
    <location>
        <begin position="1"/>
        <end position="25"/>
    </location>
</feature>
<accession>A0A1I6HPE5</accession>
<keyword evidence="2" id="KW-0472">Membrane</keyword>
<evidence type="ECO:0000313" key="3">
    <source>
        <dbReference type="EMBL" id="SFR56258.1"/>
    </source>
</evidence>
<gene>
    <name evidence="3" type="ORF">SAMN04487947_2289</name>
</gene>
<dbReference type="AlphaFoldDB" id="A0A1I6HPE5"/>
<dbReference type="Proteomes" id="UP000198531">
    <property type="component" value="Unassembled WGS sequence"/>
</dbReference>
<feature type="transmembrane region" description="Helical" evidence="2">
    <location>
        <begin position="83"/>
        <end position="104"/>
    </location>
</feature>
<dbReference type="EMBL" id="FOYT01000002">
    <property type="protein sequence ID" value="SFR56258.1"/>
    <property type="molecule type" value="Genomic_DNA"/>
</dbReference>
<dbReference type="RefSeq" id="WP_143105149.1">
    <property type="nucleotide sequence ID" value="NZ_FOYT01000002.1"/>
</dbReference>
<keyword evidence="2" id="KW-0812">Transmembrane</keyword>